<accession>A0ABT8TMC2</accession>
<dbReference type="InterPro" id="IPR016155">
    <property type="entry name" value="Mopterin_synth/thiamin_S_b"/>
</dbReference>
<gene>
    <name evidence="4" type="ORF">QWI16_16505</name>
</gene>
<reference evidence="4" key="1">
    <citation type="submission" date="2023-07" db="EMBL/GenBank/DDBJ databases">
        <title>Gilvimarinus algae sp. nov., isolated from the surface of Kelp.</title>
        <authorList>
            <person name="Sun Y.Y."/>
            <person name="Gong Y."/>
            <person name="Du Z.J."/>
        </authorList>
    </citation>
    <scope>NUCLEOTIDE SEQUENCE</scope>
    <source>
        <strain evidence="4">SDUM040014</strain>
    </source>
</reference>
<evidence type="ECO:0000256" key="3">
    <source>
        <dbReference type="SAM" id="MobiDB-lite"/>
    </source>
</evidence>
<organism evidence="4 5">
    <name type="scientific">Gilvimarinus algae</name>
    <dbReference type="NCBI Taxonomy" id="3058037"/>
    <lineage>
        <taxon>Bacteria</taxon>
        <taxon>Pseudomonadati</taxon>
        <taxon>Pseudomonadota</taxon>
        <taxon>Gammaproteobacteria</taxon>
        <taxon>Cellvibrionales</taxon>
        <taxon>Cellvibrionaceae</taxon>
        <taxon>Gilvimarinus</taxon>
    </lineage>
</organism>
<dbReference type="Proteomes" id="UP001168380">
    <property type="component" value="Unassembled WGS sequence"/>
</dbReference>
<sequence length="108" mass="12157">MADLDLITVEVAYALPDKQKIIEVLVEPGTTAYQAAERSGIVRHFPEIELETAKMGIFGQALGTKGLKPPREHELQSGDRVEIYRPLTSDPKEVRRRRAEKSKAEKDQ</sequence>
<evidence type="ECO:0000313" key="4">
    <source>
        <dbReference type="EMBL" id="MDO3383786.1"/>
    </source>
</evidence>
<feature type="region of interest" description="Disordered" evidence="3">
    <location>
        <begin position="63"/>
        <end position="108"/>
    </location>
</feature>
<dbReference type="SUPFAM" id="SSF54285">
    <property type="entry name" value="MoaD/ThiS"/>
    <property type="match status" value="1"/>
</dbReference>
<dbReference type="InterPro" id="IPR005346">
    <property type="entry name" value="RnfH"/>
</dbReference>
<evidence type="ECO:0000313" key="5">
    <source>
        <dbReference type="Proteomes" id="UP001168380"/>
    </source>
</evidence>
<dbReference type="Gene3D" id="3.10.20.280">
    <property type="entry name" value="RnfH-like"/>
    <property type="match status" value="1"/>
</dbReference>
<dbReference type="NCBIfam" id="NF002490">
    <property type="entry name" value="PRK01777.1"/>
    <property type="match status" value="1"/>
</dbReference>
<comment type="similarity">
    <text evidence="1 2">Belongs to the UPF0125 (RnfH) family.</text>
</comment>
<dbReference type="Pfam" id="PF03658">
    <property type="entry name" value="Ub-RnfH"/>
    <property type="match status" value="1"/>
</dbReference>
<keyword evidence="5" id="KW-1185">Reference proteome</keyword>
<name>A0ABT8TMC2_9GAMM</name>
<dbReference type="RefSeq" id="WP_302714802.1">
    <property type="nucleotide sequence ID" value="NZ_JAULRT010000062.1"/>
</dbReference>
<evidence type="ECO:0000256" key="1">
    <source>
        <dbReference type="ARBA" id="ARBA00010645"/>
    </source>
</evidence>
<evidence type="ECO:0000256" key="2">
    <source>
        <dbReference type="HAMAP-Rule" id="MF_00460"/>
    </source>
</evidence>
<dbReference type="PANTHER" id="PTHR37483">
    <property type="entry name" value="UPF0125 PROTEIN RATB"/>
    <property type="match status" value="1"/>
</dbReference>
<comment type="caution">
    <text evidence="4">The sequence shown here is derived from an EMBL/GenBank/DDBJ whole genome shotgun (WGS) entry which is preliminary data.</text>
</comment>
<dbReference type="EMBL" id="JAULRT010000062">
    <property type="protein sequence ID" value="MDO3383786.1"/>
    <property type="molecule type" value="Genomic_DNA"/>
</dbReference>
<feature type="compositionally biased region" description="Basic and acidic residues" evidence="3">
    <location>
        <begin position="69"/>
        <end position="83"/>
    </location>
</feature>
<protein>
    <recommendedName>
        <fullName evidence="2">UPF0125 protein QWI16_16505</fullName>
    </recommendedName>
</protein>
<proteinExistence type="inferred from homology"/>
<dbReference type="PANTHER" id="PTHR37483:SF1">
    <property type="entry name" value="UPF0125 PROTEIN RATB"/>
    <property type="match status" value="1"/>
</dbReference>
<dbReference type="InterPro" id="IPR037021">
    <property type="entry name" value="RnfH_sf"/>
</dbReference>
<dbReference type="HAMAP" id="MF_00460">
    <property type="entry name" value="UPF0125_RnfH"/>
    <property type="match status" value="1"/>
</dbReference>